<proteinExistence type="predicted"/>
<dbReference type="InterPro" id="IPR032609">
    <property type="entry name" value="DUF4893"/>
</dbReference>
<reference evidence="3" key="1">
    <citation type="submission" date="2016-11" db="EMBL/GenBank/DDBJ databases">
        <authorList>
            <person name="Varghese N."/>
            <person name="Submissions S."/>
        </authorList>
    </citation>
    <scope>NUCLEOTIDE SEQUENCE [LARGE SCALE GENOMIC DNA]</scope>
    <source>
        <strain evidence="3">DSM 22363</strain>
    </source>
</reference>
<organism evidence="2 3">
    <name type="scientific">Parasphingorhabdus marina DSM 22363</name>
    <dbReference type="NCBI Taxonomy" id="1123272"/>
    <lineage>
        <taxon>Bacteria</taxon>
        <taxon>Pseudomonadati</taxon>
        <taxon>Pseudomonadota</taxon>
        <taxon>Alphaproteobacteria</taxon>
        <taxon>Sphingomonadales</taxon>
        <taxon>Sphingomonadaceae</taxon>
        <taxon>Parasphingorhabdus</taxon>
    </lineage>
</organism>
<name>A0A1N6EVB9_9SPHN</name>
<dbReference type="Pfam" id="PF16233">
    <property type="entry name" value="DUF4893"/>
    <property type="match status" value="1"/>
</dbReference>
<protein>
    <recommendedName>
        <fullName evidence="4">DUF4893 domain-containing protein</fullName>
    </recommendedName>
</protein>
<dbReference type="RefSeq" id="WP_084192667.1">
    <property type="nucleotide sequence ID" value="NZ_FSQW01000002.1"/>
</dbReference>
<dbReference type="STRING" id="1123272.SAMN02745824_2108"/>
<evidence type="ECO:0000313" key="3">
    <source>
        <dbReference type="Proteomes" id="UP000185192"/>
    </source>
</evidence>
<keyword evidence="1" id="KW-0732">Signal</keyword>
<dbReference type="Proteomes" id="UP000185192">
    <property type="component" value="Unassembled WGS sequence"/>
</dbReference>
<accession>A0A1N6EVB9</accession>
<dbReference type="EMBL" id="FSQW01000002">
    <property type="protein sequence ID" value="SIN87019.1"/>
    <property type="molecule type" value="Genomic_DNA"/>
</dbReference>
<evidence type="ECO:0000313" key="2">
    <source>
        <dbReference type="EMBL" id="SIN87019.1"/>
    </source>
</evidence>
<sequence>MNMLSLIASAALIAAGSAATTPVAEPDWRERATEADQKRVAGWREALTSGTEGAVAAGQSEKLTSRTPLFDPDAGLERSMMPAGLYHCSLTKLGGEPDRGLPYIAYPSFRCRVVRQGNRFQFTKLTGSQLTAGWIYQDGDRQSVYVGTAFYEYEDRAAAYGQSEKRDQVAVVHRIGNQRWRMIYPFPYYESVVNVMELTPVRLSLSR</sequence>
<dbReference type="OrthoDB" id="9153930at2"/>
<evidence type="ECO:0008006" key="4">
    <source>
        <dbReference type="Google" id="ProtNLM"/>
    </source>
</evidence>
<feature type="chain" id="PRO_5012410292" description="DUF4893 domain-containing protein" evidence="1">
    <location>
        <begin position="20"/>
        <end position="207"/>
    </location>
</feature>
<evidence type="ECO:0000256" key="1">
    <source>
        <dbReference type="SAM" id="SignalP"/>
    </source>
</evidence>
<gene>
    <name evidence="2" type="ORF">SAMN02745824_2108</name>
</gene>
<dbReference type="AlphaFoldDB" id="A0A1N6EVB9"/>
<keyword evidence="3" id="KW-1185">Reference proteome</keyword>
<feature type="signal peptide" evidence="1">
    <location>
        <begin position="1"/>
        <end position="19"/>
    </location>
</feature>